<dbReference type="Proteomes" id="UP000009891">
    <property type="component" value="Unassembled WGS sequence"/>
</dbReference>
<dbReference type="InterPro" id="IPR041657">
    <property type="entry name" value="HTH_17"/>
</dbReference>
<dbReference type="Pfam" id="PF12728">
    <property type="entry name" value="HTH_17"/>
    <property type="match status" value="1"/>
</dbReference>
<reference evidence="2 3" key="1">
    <citation type="submission" date="2012-09" db="EMBL/GenBank/DDBJ databases">
        <title>The Genome Sequence of Veillonella ratti ACS-216-V-COL6B.</title>
        <authorList>
            <consortium name="The Broad Institute Genome Sequencing Platform"/>
            <person name="Earl A."/>
            <person name="Ward D."/>
            <person name="Feldgarden M."/>
            <person name="Gevers D."/>
            <person name="Saerens B."/>
            <person name="Vaneechoutte M."/>
            <person name="Walker B."/>
            <person name="Young S.K."/>
            <person name="Zeng Q."/>
            <person name="Gargeya S."/>
            <person name="Fitzgerald M."/>
            <person name="Haas B."/>
            <person name="Abouelleil A."/>
            <person name="Alvarado L."/>
            <person name="Arachchi H.M."/>
            <person name="Berlin A."/>
            <person name="Chapman S.B."/>
            <person name="Goldberg J."/>
            <person name="Griggs A."/>
            <person name="Gujja S."/>
            <person name="Hansen M."/>
            <person name="Howarth C."/>
            <person name="Imamovic A."/>
            <person name="Larimer J."/>
            <person name="McCowen C."/>
            <person name="Montmayeur A."/>
            <person name="Murphy C."/>
            <person name="Neiman D."/>
            <person name="Pearson M."/>
            <person name="Priest M."/>
            <person name="Roberts A."/>
            <person name="Saif S."/>
            <person name="Shea T."/>
            <person name="Sisk P."/>
            <person name="Sykes S."/>
            <person name="Wortman J."/>
            <person name="Nusbaum C."/>
            <person name="Birren B."/>
        </authorList>
    </citation>
    <scope>NUCLEOTIDE SEQUENCE [LARGE SCALE GENOMIC DNA]</scope>
    <source>
        <strain evidence="2 3">ACS-216-V-Col6b</strain>
    </source>
</reference>
<organism evidence="2 3">
    <name type="scientific">Veillonella seminalis ACS-216-V-Col6b</name>
    <dbReference type="NCBI Taxonomy" id="883156"/>
    <lineage>
        <taxon>Bacteria</taxon>
        <taxon>Bacillati</taxon>
        <taxon>Bacillota</taxon>
        <taxon>Negativicutes</taxon>
        <taxon>Veillonellales</taxon>
        <taxon>Veillonellaceae</taxon>
        <taxon>Veillonella</taxon>
    </lineage>
</organism>
<name>K9DEU7_9FIRM</name>
<evidence type="ECO:0000313" key="3">
    <source>
        <dbReference type="Proteomes" id="UP000009891"/>
    </source>
</evidence>
<dbReference type="HOGENOM" id="CLU_3031179_0_0_9"/>
<accession>K9DEU7</accession>
<feature type="domain" description="Helix-turn-helix" evidence="1">
    <location>
        <begin position="5"/>
        <end position="52"/>
    </location>
</feature>
<dbReference type="GO" id="GO:0003677">
    <property type="term" value="F:DNA binding"/>
    <property type="evidence" value="ECO:0007669"/>
    <property type="project" value="InterPro"/>
</dbReference>
<dbReference type="OrthoDB" id="1634422at2"/>
<dbReference type="EMBL" id="AHAF01000023">
    <property type="protein sequence ID" value="EKU77382.1"/>
    <property type="molecule type" value="Genomic_DNA"/>
</dbReference>
<gene>
    <name evidence="2" type="ORF">HMPREF9282_02099</name>
</gene>
<proteinExistence type="predicted"/>
<dbReference type="InterPro" id="IPR010093">
    <property type="entry name" value="SinI_DNA-bd"/>
</dbReference>
<sequence>MEKQYLTLKEVSKTYFSGKISVASLYRLVESGELPAIRIGKKYLIKLETLKEKYG</sequence>
<comment type="caution">
    <text evidence="2">The sequence shown here is derived from an EMBL/GenBank/DDBJ whole genome shotgun (WGS) entry which is preliminary data.</text>
</comment>
<keyword evidence="3" id="KW-1185">Reference proteome</keyword>
<evidence type="ECO:0000259" key="1">
    <source>
        <dbReference type="Pfam" id="PF12728"/>
    </source>
</evidence>
<dbReference type="STRING" id="883156.HMPREF9282_02099"/>
<evidence type="ECO:0000313" key="2">
    <source>
        <dbReference type="EMBL" id="EKU77382.1"/>
    </source>
</evidence>
<protein>
    <submittedName>
        <fullName evidence="2">Excisionase family DNA binding domain-containing protein</fullName>
    </submittedName>
</protein>
<dbReference type="PATRIC" id="fig|883156.3.peg.2053"/>
<dbReference type="RefSeq" id="WP_006556983.1">
    <property type="nucleotide sequence ID" value="NZ_JH992939.1"/>
</dbReference>
<dbReference type="NCBIfam" id="TIGR01764">
    <property type="entry name" value="excise"/>
    <property type="match status" value="1"/>
</dbReference>
<dbReference type="AlphaFoldDB" id="K9DEU7"/>